<dbReference type="InterPro" id="IPR003694">
    <property type="entry name" value="NAD_synthase"/>
</dbReference>
<proteinExistence type="inferred from homology"/>
<dbReference type="CDD" id="cd00553">
    <property type="entry name" value="NAD_synthase"/>
    <property type="match status" value="1"/>
</dbReference>
<evidence type="ECO:0000259" key="9">
    <source>
        <dbReference type="PROSITE" id="PS50263"/>
    </source>
</evidence>
<evidence type="ECO:0000256" key="1">
    <source>
        <dbReference type="ARBA" id="ARBA00005188"/>
    </source>
</evidence>
<accession>A0A4P2VLW9</accession>
<dbReference type="PIRSF" id="PIRSF006630">
    <property type="entry name" value="NADS_GAT"/>
    <property type="match status" value="1"/>
</dbReference>
<dbReference type="Pfam" id="PF02540">
    <property type="entry name" value="NAD_synthase"/>
    <property type="match status" value="1"/>
</dbReference>
<dbReference type="Gene3D" id="3.40.50.620">
    <property type="entry name" value="HUPs"/>
    <property type="match status" value="1"/>
</dbReference>
<keyword evidence="3 7" id="KW-0436">Ligase</keyword>
<dbReference type="GO" id="GO:0005737">
    <property type="term" value="C:cytoplasm"/>
    <property type="evidence" value="ECO:0007669"/>
    <property type="project" value="InterPro"/>
</dbReference>
<sequence>MKIAIAQIRVLSENCKQNFETMKSYIELALGQKANLIVFPEMSLPGYFNGDIWEQNSFLRECEFYNNKISELSKEIDIIFGSVGIDWKRKNEDGRVRKYNAVFHAQNGHFQINKKSNYPFWIKALMPNYKEFDDSRYFFDLRKLAFERRCKVIDLYEPISLKVEKKKIKVGVTVCEDGWSQDYDISPFKIYSSRYKHDFFVNLSCSPFTRGKQEKRENIFSKECVKNKIQIFYVNCVGIQNIGKTVFGFDGSSSFYNSVGDVIHLCGFFTEKLSVIDFDFAKKDVINNEKIKCLKTVSLVEETQKSLEYIIQKCLEEWKINRVVIGASGGIDSALSAVIFSRILGPENVYLVNMPSKFNSHLTINAAKKLAENLGCPYASVGIEESINLSVEQLENLKFINAAVQPQMTKLVFENIQARDRGGRILAALAQSLGAVFSCNANKTELSVGYSTLYGDQAGFLCPLADLWKHDVYSLAYFYNEIIYKMPVIPRETLDVIPSAELSAEQNVLENKGDPLIYNYHDFLFRSWVEHWERKTPEDCLNAYVVGTLENMIGCEKGLVRKLFPTVQDFIRDLERWWLNFVESGVIKRMQAPPVIAISPRAYGFDLREHIRKVVFTHTYMNLKKKLID</sequence>
<dbReference type="AlphaFoldDB" id="A0A4P2VLW9"/>
<keyword evidence="5 7" id="KW-0067">ATP-binding</keyword>
<dbReference type="SUPFAM" id="SSF52402">
    <property type="entry name" value="Adenine nucleotide alpha hydrolases-like"/>
    <property type="match status" value="1"/>
</dbReference>
<evidence type="ECO:0000256" key="3">
    <source>
        <dbReference type="ARBA" id="ARBA00022598"/>
    </source>
</evidence>
<dbReference type="PANTHER" id="PTHR23090:SF9">
    <property type="entry name" value="GLUTAMINE-DEPENDENT NAD(+) SYNTHETASE"/>
    <property type="match status" value="1"/>
</dbReference>
<reference evidence="10 11" key="1">
    <citation type="submission" date="2018-12" db="EMBL/GenBank/DDBJ databases">
        <title>Rubrispira sanarue gen. nov., sp., nov., a member of the order Silvanigrellales, isolated from a brackish lake in Hamamatsu Japan.</title>
        <authorList>
            <person name="Maejima Y."/>
            <person name="Iino T."/>
            <person name="Muraguchi Y."/>
            <person name="Fukuda K."/>
            <person name="Nojiri H."/>
            <person name="Ohkuma M."/>
            <person name="Moriuchi R."/>
            <person name="Dohra H."/>
            <person name="Kimbara K."/>
            <person name="Shintani M."/>
        </authorList>
    </citation>
    <scope>NUCLEOTIDE SEQUENCE [LARGE SCALE GENOMIC DNA]</scope>
    <source>
        <strain evidence="10 11">RF1110005</strain>
    </source>
</reference>
<comment type="catalytic activity">
    <reaction evidence="7">
        <text>deamido-NAD(+) + L-glutamine + ATP + H2O = L-glutamate + AMP + diphosphate + NAD(+) + H(+)</text>
        <dbReference type="Rhea" id="RHEA:24384"/>
        <dbReference type="ChEBI" id="CHEBI:15377"/>
        <dbReference type="ChEBI" id="CHEBI:15378"/>
        <dbReference type="ChEBI" id="CHEBI:29985"/>
        <dbReference type="ChEBI" id="CHEBI:30616"/>
        <dbReference type="ChEBI" id="CHEBI:33019"/>
        <dbReference type="ChEBI" id="CHEBI:57540"/>
        <dbReference type="ChEBI" id="CHEBI:58359"/>
        <dbReference type="ChEBI" id="CHEBI:58437"/>
        <dbReference type="ChEBI" id="CHEBI:456215"/>
        <dbReference type="EC" id="6.3.5.1"/>
    </reaction>
</comment>
<evidence type="ECO:0000256" key="5">
    <source>
        <dbReference type="ARBA" id="ARBA00022840"/>
    </source>
</evidence>
<dbReference type="InterPro" id="IPR014729">
    <property type="entry name" value="Rossmann-like_a/b/a_fold"/>
</dbReference>
<comment type="similarity">
    <text evidence="8">Belongs to the NAD synthetase family.</text>
</comment>
<comment type="pathway">
    <text evidence="1 7">Cofactor biosynthesis; NAD(+) biosynthesis; NAD(+) from deamido-NAD(+) (L-Gln route): step 1/1.</text>
</comment>
<dbReference type="KEGG" id="sbf:JCM31447_316900"/>
<protein>
    <recommendedName>
        <fullName evidence="7">Glutamine-dependent NAD(+) synthetase</fullName>
        <ecNumber evidence="7">6.3.5.1</ecNumber>
    </recommendedName>
    <alternativeName>
        <fullName evidence="7">NAD(+) synthase [glutamine-hydrolyzing]</fullName>
    </alternativeName>
</protein>
<dbReference type="GO" id="GO:0004359">
    <property type="term" value="F:glutaminase activity"/>
    <property type="evidence" value="ECO:0007669"/>
    <property type="project" value="InterPro"/>
</dbReference>
<evidence type="ECO:0000313" key="11">
    <source>
        <dbReference type="Proteomes" id="UP000291236"/>
    </source>
</evidence>
<name>A0A4P2VLW9_FLUSA</name>
<gene>
    <name evidence="10" type="ORF">JCM31447_316900</name>
</gene>
<evidence type="ECO:0000313" key="10">
    <source>
        <dbReference type="EMBL" id="BBH52399.1"/>
    </source>
</evidence>
<keyword evidence="11" id="KW-1185">Reference proteome</keyword>
<keyword evidence="4 7" id="KW-0547">Nucleotide-binding</keyword>
<feature type="domain" description="CN hydrolase" evidence="9">
    <location>
        <begin position="1"/>
        <end position="280"/>
    </location>
</feature>
<dbReference type="OrthoDB" id="5287902at2"/>
<dbReference type="PROSITE" id="PS50263">
    <property type="entry name" value="CN_HYDROLASE"/>
    <property type="match status" value="1"/>
</dbReference>
<dbReference type="Gene3D" id="3.60.110.10">
    <property type="entry name" value="Carbon-nitrogen hydrolase"/>
    <property type="match status" value="1"/>
</dbReference>
<dbReference type="InterPro" id="IPR022310">
    <property type="entry name" value="NAD/GMP_synthase"/>
</dbReference>
<dbReference type="NCBIfam" id="TIGR00552">
    <property type="entry name" value="nadE"/>
    <property type="match status" value="1"/>
</dbReference>
<dbReference type="GO" id="GO:0005524">
    <property type="term" value="F:ATP binding"/>
    <property type="evidence" value="ECO:0007669"/>
    <property type="project" value="UniProtKB-UniRule"/>
</dbReference>
<dbReference type="UniPathway" id="UPA00253">
    <property type="reaction ID" value="UER00334"/>
</dbReference>
<evidence type="ECO:0000256" key="8">
    <source>
        <dbReference type="RuleBase" id="RU003811"/>
    </source>
</evidence>
<dbReference type="GO" id="GO:0009435">
    <property type="term" value="P:NAD+ biosynthetic process"/>
    <property type="evidence" value="ECO:0007669"/>
    <property type="project" value="UniProtKB-UniRule"/>
</dbReference>
<dbReference type="Pfam" id="PF00795">
    <property type="entry name" value="CN_hydrolase"/>
    <property type="match status" value="1"/>
</dbReference>
<evidence type="ECO:0000256" key="2">
    <source>
        <dbReference type="ARBA" id="ARBA00007145"/>
    </source>
</evidence>
<dbReference type="InterPro" id="IPR014445">
    <property type="entry name" value="Gln-dep_NAD_synthase"/>
</dbReference>
<evidence type="ECO:0000256" key="7">
    <source>
        <dbReference type="PIRNR" id="PIRNR006630"/>
    </source>
</evidence>
<dbReference type="Proteomes" id="UP000291236">
    <property type="component" value="Chromosome"/>
</dbReference>
<dbReference type="RefSeq" id="WP_130606868.1">
    <property type="nucleotide sequence ID" value="NZ_AP019368.1"/>
</dbReference>
<dbReference type="EMBL" id="AP019368">
    <property type="protein sequence ID" value="BBH52399.1"/>
    <property type="molecule type" value="Genomic_DNA"/>
</dbReference>
<evidence type="ECO:0000256" key="4">
    <source>
        <dbReference type="ARBA" id="ARBA00022741"/>
    </source>
</evidence>
<dbReference type="PANTHER" id="PTHR23090">
    <property type="entry name" value="NH 3 /GLUTAMINE-DEPENDENT NAD + SYNTHETASE"/>
    <property type="match status" value="1"/>
</dbReference>
<dbReference type="InterPro" id="IPR003010">
    <property type="entry name" value="C-N_Hydrolase"/>
</dbReference>
<dbReference type="InterPro" id="IPR036526">
    <property type="entry name" value="C-N_Hydrolase_sf"/>
</dbReference>
<organism evidence="10 11">
    <name type="scientific">Fluviispira sanaruensis</name>
    <dbReference type="NCBI Taxonomy" id="2493639"/>
    <lineage>
        <taxon>Bacteria</taxon>
        <taxon>Pseudomonadati</taxon>
        <taxon>Bdellovibrionota</taxon>
        <taxon>Oligoflexia</taxon>
        <taxon>Silvanigrellales</taxon>
        <taxon>Silvanigrellaceae</taxon>
        <taxon>Fluviispira</taxon>
    </lineage>
</organism>
<dbReference type="CDD" id="cd07570">
    <property type="entry name" value="GAT_Gln-NAD-synth"/>
    <property type="match status" value="1"/>
</dbReference>
<keyword evidence="6 7" id="KW-0520">NAD</keyword>
<comment type="similarity">
    <text evidence="2 7">In the C-terminal section; belongs to the NAD synthetase family.</text>
</comment>
<dbReference type="EC" id="6.3.5.1" evidence="7"/>
<evidence type="ECO:0000256" key="6">
    <source>
        <dbReference type="ARBA" id="ARBA00023027"/>
    </source>
</evidence>
<dbReference type="GO" id="GO:0003952">
    <property type="term" value="F:NAD+ synthase (glutamine-hydrolyzing) activity"/>
    <property type="evidence" value="ECO:0007669"/>
    <property type="project" value="UniProtKB-UniRule"/>
</dbReference>
<dbReference type="SUPFAM" id="SSF56317">
    <property type="entry name" value="Carbon-nitrogen hydrolase"/>
    <property type="match status" value="1"/>
</dbReference>